<dbReference type="SMART" id="SM00464">
    <property type="entry name" value="LON"/>
    <property type="match status" value="1"/>
</dbReference>
<dbReference type="InterPro" id="IPR015947">
    <property type="entry name" value="PUA-like_sf"/>
</dbReference>
<dbReference type="KEGG" id="pbs:Plabr_1863"/>
<dbReference type="SUPFAM" id="SSF88697">
    <property type="entry name" value="PUA domain-like"/>
    <property type="match status" value="1"/>
</dbReference>
<dbReference type="HOGENOM" id="CLU_048359_2_0_0"/>
<reference evidence="3" key="1">
    <citation type="submission" date="2011-02" db="EMBL/GenBank/DDBJ databases">
        <title>The complete genome of Planctomyces brasiliensis DSM 5305.</title>
        <authorList>
            <person name="Lucas S."/>
            <person name="Copeland A."/>
            <person name="Lapidus A."/>
            <person name="Bruce D."/>
            <person name="Goodwin L."/>
            <person name="Pitluck S."/>
            <person name="Kyrpides N."/>
            <person name="Mavromatis K."/>
            <person name="Pagani I."/>
            <person name="Ivanova N."/>
            <person name="Ovchinnikova G."/>
            <person name="Lu M."/>
            <person name="Detter J.C."/>
            <person name="Han C."/>
            <person name="Land M."/>
            <person name="Hauser L."/>
            <person name="Markowitz V."/>
            <person name="Cheng J.-F."/>
            <person name="Hugenholtz P."/>
            <person name="Woyke T."/>
            <person name="Wu D."/>
            <person name="Tindall B."/>
            <person name="Pomrenke H.G."/>
            <person name="Brambilla E."/>
            <person name="Klenk H.-P."/>
            <person name="Eisen J.A."/>
        </authorList>
    </citation>
    <scope>NUCLEOTIDE SEQUENCE [LARGE SCALE GENOMIC DNA]</scope>
    <source>
        <strain evidence="3">ATCC 49424 / DSM 5305 / JCM 21570 / NBRC 103401 / IFAM 1448</strain>
    </source>
</reference>
<dbReference type="STRING" id="756272.Plabr_1863"/>
<name>F0SGY8_RUBBR</name>
<dbReference type="PANTHER" id="PTHR46732">
    <property type="entry name" value="ATP-DEPENDENT PROTEASE LA (LON) DOMAIN PROTEIN"/>
    <property type="match status" value="1"/>
</dbReference>
<dbReference type="Pfam" id="PF02190">
    <property type="entry name" value="LON_substr_bdg"/>
    <property type="match status" value="1"/>
</dbReference>
<dbReference type="Gene3D" id="2.30.130.40">
    <property type="entry name" value="LON domain-like"/>
    <property type="match status" value="1"/>
</dbReference>
<evidence type="ECO:0000313" key="3">
    <source>
        <dbReference type="Proteomes" id="UP000006860"/>
    </source>
</evidence>
<gene>
    <name evidence="2" type="ordered locus">Plabr_1863</name>
</gene>
<sequence length="225" mass="25261">MASILIDGDFMLVEHLSLPDDFAGAVRLFPLPEVVLFPRMILPLHIFEPRYCAMLDEALETDGLITMATLQKHPEDPEHIAQEVCIGRIIGHEPTDHGTHNIILAGVERARIQAESQHEKVFRCADVDLVTELESEDILRQQALSERLIEGFVGGSKGIQKIRNLVQANAIGLAAVTDLVAYYSQLNTSQKLVLLGERDPFLRARYLFDYTDQTTRPFPPPFSMN</sequence>
<dbReference type="AlphaFoldDB" id="F0SGY8"/>
<evidence type="ECO:0000313" key="2">
    <source>
        <dbReference type="EMBL" id="ADY59473.1"/>
    </source>
</evidence>
<organism evidence="2 3">
    <name type="scientific">Rubinisphaera brasiliensis (strain ATCC 49424 / DSM 5305 / JCM 21570 / IAM 15109 / NBRC 103401 / IFAM 1448)</name>
    <name type="common">Planctomyces brasiliensis</name>
    <dbReference type="NCBI Taxonomy" id="756272"/>
    <lineage>
        <taxon>Bacteria</taxon>
        <taxon>Pseudomonadati</taxon>
        <taxon>Planctomycetota</taxon>
        <taxon>Planctomycetia</taxon>
        <taxon>Planctomycetales</taxon>
        <taxon>Planctomycetaceae</taxon>
        <taxon>Rubinisphaera</taxon>
    </lineage>
</organism>
<dbReference type="PANTHER" id="PTHR46732:SF8">
    <property type="entry name" value="ATP-DEPENDENT PROTEASE LA (LON) DOMAIN PROTEIN"/>
    <property type="match status" value="1"/>
</dbReference>
<evidence type="ECO:0000259" key="1">
    <source>
        <dbReference type="PROSITE" id="PS51787"/>
    </source>
</evidence>
<protein>
    <submittedName>
        <fullName evidence="2">Peptidase S16 lon domain protein</fullName>
    </submittedName>
</protein>
<dbReference type="InterPro" id="IPR046336">
    <property type="entry name" value="Lon_prtase_N_sf"/>
</dbReference>
<dbReference type="OrthoDB" id="9806457at2"/>
<proteinExistence type="predicted"/>
<feature type="domain" description="Lon N-terminal" evidence="1">
    <location>
        <begin position="26"/>
        <end position="215"/>
    </location>
</feature>
<dbReference type="Proteomes" id="UP000006860">
    <property type="component" value="Chromosome"/>
</dbReference>
<accession>F0SGY8</accession>
<keyword evidence="3" id="KW-1185">Reference proteome</keyword>
<dbReference type="RefSeq" id="WP_013628200.1">
    <property type="nucleotide sequence ID" value="NC_015174.1"/>
</dbReference>
<dbReference type="EMBL" id="CP002546">
    <property type="protein sequence ID" value="ADY59473.1"/>
    <property type="molecule type" value="Genomic_DNA"/>
</dbReference>
<dbReference type="PROSITE" id="PS51787">
    <property type="entry name" value="LON_N"/>
    <property type="match status" value="1"/>
</dbReference>
<dbReference type="eggNOG" id="COG2802">
    <property type="taxonomic scope" value="Bacteria"/>
</dbReference>
<dbReference type="InterPro" id="IPR003111">
    <property type="entry name" value="Lon_prtase_N"/>
</dbReference>